<reference evidence="1 2" key="1">
    <citation type="submission" date="2020-07" db="EMBL/GenBank/DDBJ databases">
        <title>Telomere length de novo assembly of all 7 chromosomes of the fungus, Metarhizium brunneum, using a novel assembly pipeline.</title>
        <authorList>
            <person name="Saud z."/>
            <person name="Kortsinoglou A."/>
            <person name="Kouvelis V.N."/>
            <person name="Butt T.M."/>
        </authorList>
    </citation>
    <scope>NUCLEOTIDE SEQUENCE [LARGE SCALE GENOMIC DNA]</scope>
    <source>
        <strain evidence="1 2">4556</strain>
    </source>
</reference>
<accession>A0A7D5Z5X8</accession>
<organism evidence="1 2">
    <name type="scientific">Metarhizium brunneum</name>
    <dbReference type="NCBI Taxonomy" id="500148"/>
    <lineage>
        <taxon>Eukaryota</taxon>
        <taxon>Fungi</taxon>
        <taxon>Dikarya</taxon>
        <taxon>Ascomycota</taxon>
        <taxon>Pezizomycotina</taxon>
        <taxon>Sordariomycetes</taxon>
        <taxon>Hypocreomycetidae</taxon>
        <taxon>Hypocreales</taxon>
        <taxon>Clavicipitaceae</taxon>
        <taxon>Metarhizium</taxon>
    </lineage>
</organism>
<dbReference type="PANTHER" id="PTHR43712:SF15">
    <property type="entry name" value="MONODICTYPHENONE CLUSTER TRANSCRIPTIONAL COACTIVATOR MDPA"/>
    <property type="match status" value="1"/>
</dbReference>
<dbReference type="AlphaFoldDB" id="A0A7D5Z5X8"/>
<gene>
    <name evidence="1" type="primary">tpcD</name>
    <name evidence="1" type="ORF">G6M90_00g052530</name>
</gene>
<dbReference type="SUPFAM" id="SSF46785">
    <property type="entry name" value="Winged helix' DNA-binding domain"/>
    <property type="match status" value="1"/>
</dbReference>
<dbReference type="RefSeq" id="XP_014540381.1">
    <property type="nucleotide sequence ID" value="XM_014684895.1"/>
</dbReference>
<keyword evidence="2" id="KW-1185">Reference proteome</keyword>
<dbReference type="GeneID" id="26246743"/>
<protein>
    <submittedName>
        <fullName evidence="1">Trypacidin cluster transcriptional coactivator tpcD</fullName>
    </submittedName>
</protein>
<name>A0A7D5Z5X8_9HYPO</name>
<sequence>MDSIANLVSCAAATTADVEALVAMCRVQCPSEADESIKIHAILQDGPAELQRLKKSMMANVTNLQQLIMEPSELLQQLACQTAQVLRTSTKECLIKSQLLACLHWLGDFQVLACIPLRHSVPIKDISDLAGVPEAQLCRIARMTMAFGFLCEPQPGRLSHNALSAAFVTNPSLLDAVMFLAGTATPSALKMAVNTQRLNYSSTPQATAYNLASNHASSFSAECEQRPQLRRQWSAFRRYGTGDVDDDLVEILQSLQCANQFVGKPCTVVEIGAESTTQAMALASHYPCLKIIVQMGDLEAQWQNSGGKNISYESMLDQPGCIVDGRVTTQRRPMGTTQTIRDARVYILHLTSCTGVTEGVQAELKQLVEVLKNNKPGRIVLTSGLLPELGTIRRSVEALARLRDLTMFQLANQRELEMAEMMGILNSMGDNTGRLIVENKYCSPTSGASALEIRYHEYVTG</sequence>
<dbReference type="OrthoDB" id="2410195at2759"/>
<evidence type="ECO:0000313" key="1">
    <source>
        <dbReference type="EMBL" id="QLI69766.1"/>
    </source>
</evidence>
<dbReference type="InterPro" id="IPR036390">
    <property type="entry name" value="WH_DNA-bd_sf"/>
</dbReference>
<dbReference type="Gene3D" id="1.10.10.10">
    <property type="entry name" value="Winged helix-like DNA-binding domain superfamily/Winged helix DNA-binding domain"/>
    <property type="match status" value="1"/>
</dbReference>
<dbReference type="EMBL" id="CP058934">
    <property type="protein sequence ID" value="QLI69766.1"/>
    <property type="molecule type" value="Genomic_DNA"/>
</dbReference>
<dbReference type="InterPro" id="IPR029063">
    <property type="entry name" value="SAM-dependent_MTases_sf"/>
</dbReference>
<dbReference type="InterPro" id="IPR036388">
    <property type="entry name" value="WH-like_DNA-bd_sf"/>
</dbReference>
<proteinExistence type="predicted"/>
<dbReference type="PANTHER" id="PTHR43712">
    <property type="entry name" value="PUTATIVE (AFU_ORTHOLOGUE AFUA_4G14580)-RELATED"/>
    <property type="match status" value="1"/>
</dbReference>
<dbReference type="KEGG" id="mbrn:26246743"/>
<dbReference type="Proteomes" id="UP000510686">
    <property type="component" value="Chromosome 3"/>
</dbReference>
<evidence type="ECO:0000313" key="2">
    <source>
        <dbReference type="Proteomes" id="UP000510686"/>
    </source>
</evidence>
<dbReference type="Gene3D" id="3.40.50.150">
    <property type="entry name" value="Vaccinia Virus protein VP39"/>
    <property type="match status" value="1"/>
</dbReference>